<dbReference type="RefSeq" id="WP_235970446.1">
    <property type="nucleotide sequence ID" value="NZ_JACGWT010000002.1"/>
</dbReference>
<dbReference type="InterPro" id="IPR003339">
    <property type="entry name" value="ABC/ECF_trnsptr_transmembrane"/>
</dbReference>
<feature type="transmembrane region" description="Helical" evidence="5">
    <location>
        <begin position="69"/>
        <end position="90"/>
    </location>
</feature>
<keyword evidence="4 5" id="KW-0472">Membrane</keyword>
<evidence type="ECO:0000313" key="7">
    <source>
        <dbReference type="Proteomes" id="UP000523079"/>
    </source>
</evidence>
<evidence type="ECO:0000256" key="5">
    <source>
        <dbReference type="SAM" id="Phobius"/>
    </source>
</evidence>
<dbReference type="EMBL" id="JACGWT010000002">
    <property type="protein sequence ID" value="MBA8793817.1"/>
    <property type="molecule type" value="Genomic_DNA"/>
</dbReference>
<reference evidence="6 7" key="1">
    <citation type="submission" date="2020-07" db="EMBL/GenBank/DDBJ databases">
        <title>Sequencing the genomes of 1000 actinobacteria strains.</title>
        <authorList>
            <person name="Klenk H.-P."/>
        </authorList>
    </citation>
    <scope>NUCLEOTIDE SEQUENCE [LARGE SCALE GENOMIC DNA]</scope>
    <source>
        <strain evidence="6 7">DSM 100723</strain>
    </source>
</reference>
<evidence type="ECO:0000313" key="6">
    <source>
        <dbReference type="EMBL" id="MBA8793817.1"/>
    </source>
</evidence>
<protein>
    <submittedName>
        <fullName evidence="6">Biotin transport system permease protein</fullName>
    </submittedName>
</protein>
<feature type="transmembrane region" description="Helical" evidence="5">
    <location>
        <begin position="96"/>
        <end position="119"/>
    </location>
</feature>
<evidence type="ECO:0000256" key="3">
    <source>
        <dbReference type="ARBA" id="ARBA00022989"/>
    </source>
</evidence>
<keyword evidence="2 5" id="KW-0812">Transmembrane</keyword>
<gene>
    <name evidence="6" type="ORF">FHX74_001422</name>
</gene>
<dbReference type="CDD" id="cd16914">
    <property type="entry name" value="EcfT"/>
    <property type="match status" value="1"/>
</dbReference>
<comment type="caution">
    <text evidence="6">The sequence shown here is derived from an EMBL/GenBank/DDBJ whole genome shotgun (WGS) entry which is preliminary data.</text>
</comment>
<name>A0A7W3IRC6_9ACTN</name>
<dbReference type="AlphaFoldDB" id="A0A7W3IRC6"/>
<dbReference type="GO" id="GO:0005886">
    <property type="term" value="C:plasma membrane"/>
    <property type="evidence" value="ECO:0007669"/>
    <property type="project" value="UniProtKB-ARBA"/>
</dbReference>
<feature type="transmembrane region" description="Helical" evidence="5">
    <location>
        <begin position="40"/>
        <end position="57"/>
    </location>
</feature>
<evidence type="ECO:0000256" key="1">
    <source>
        <dbReference type="ARBA" id="ARBA00004141"/>
    </source>
</evidence>
<accession>A0A7W3IRC6</accession>
<proteinExistence type="predicted"/>
<evidence type="ECO:0000256" key="2">
    <source>
        <dbReference type="ARBA" id="ARBA00022692"/>
    </source>
</evidence>
<dbReference type="PANTHER" id="PTHR33514">
    <property type="entry name" value="PROTEIN ABCI12, CHLOROPLASTIC"/>
    <property type="match status" value="1"/>
</dbReference>
<keyword evidence="7" id="KW-1185">Reference proteome</keyword>
<sequence length="204" mass="21172">MSLLGTGRPAGPLARVPAAVLVVALAVLGLTTYLVDDVGVLAGSALAGLLALGLSGLRGRAAVRAVVGLIIFVGVVVLVTALTDTAAHALAHGLRLVAVLAFALAVTSSTTSTALLDLIDRGLAPFARFGLPVRRIGLAVTLTVRFVPEIRARYLEVREAQYARGLHNRPVAVLIPLLVRTFTDAEDIAAALDARCWDADQASR</sequence>
<dbReference type="Proteomes" id="UP000523079">
    <property type="component" value="Unassembled WGS sequence"/>
</dbReference>
<dbReference type="PANTHER" id="PTHR33514:SF13">
    <property type="entry name" value="PROTEIN ABCI12, CHLOROPLASTIC"/>
    <property type="match status" value="1"/>
</dbReference>
<comment type="subcellular location">
    <subcellularLocation>
        <location evidence="1">Membrane</location>
        <topology evidence="1">Multi-pass membrane protein</topology>
    </subcellularLocation>
</comment>
<organism evidence="6 7">
    <name type="scientific">Microlunatus kandeliicorticis</name>
    <dbReference type="NCBI Taxonomy" id="1759536"/>
    <lineage>
        <taxon>Bacteria</taxon>
        <taxon>Bacillati</taxon>
        <taxon>Actinomycetota</taxon>
        <taxon>Actinomycetes</taxon>
        <taxon>Propionibacteriales</taxon>
        <taxon>Propionibacteriaceae</taxon>
        <taxon>Microlunatus</taxon>
    </lineage>
</organism>
<evidence type="ECO:0000256" key="4">
    <source>
        <dbReference type="ARBA" id="ARBA00023136"/>
    </source>
</evidence>
<keyword evidence="3 5" id="KW-1133">Transmembrane helix</keyword>
<dbReference type="Pfam" id="PF02361">
    <property type="entry name" value="CbiQ"/>
    <property type="match status" value="1"/>
</dbReference>
<feature type="transmembrane region" description="Helical" evidence="5">
    <location>
        <begin position="12"/>
        <end position="34"/>
    </location>
</feature>